<organism evidence="1 2">
    <name type="scientific">Portunus trituberculatus</name>
    <name type="common">Swimming crab</name>
    <name type="synonym">Neptunus trituberculatus</name>
    <dbReference type="NCBI Taxonomy" id="210409"/>
    <lineage>
        <taxon>Eukaryota</taxon>
        <taxon>Metazoa</taxon>
        <taxon>Ecdysozoa</taxon>
        <taxon>Arthropoda</taxon>
        <taxon>Crustacea</taxon>
        <taxon>Multicrustacea</taxon>
        <taxon>Malacostraca</taxon>
        <taxon>Eumalacostraca</taxon>
        <taxon>Eucarida</taxon>
        <taxon>Decapoda</taxon>
        <taxon>Pleocyemata</taxon>
        <taxon>Brachyura</taxon>
        <taxon>Eubrachyura</taxon>
        <taxon>Portunoidea</taxon>
        <taxon>Portunidae</taxon>
        <taxon>Portuninae</taxon>
        <taxon>Portunus</taxon>
    </lineage>
</organism>
<dbReference type="Gene3D" id="3.60.10.10">
    <property type="entry name" value="Endonuclease/exonuclease/phosphatase"/>
    <property type="match status" value="1"/>
</dbReference>
<gene>
    <name evidence="1" type="ORF">E2C01_075978</name>
</gene>
<name>A0A5B7IH57_PORTR</name>
<dbReference type="PANTHER" id="PTHR33395">
    <property type="entry name" value="TRANSCRIPTASE, PUTATIVE-RELATED-RELATED"/>
    <property type="match status" value="1"/>
</dbReference>
<proteinExistence type="predicted"/>
<dbReference type="AlphaFoldDB" id="A0A5B7IH57"/>
<comment type="caution">
    <text evidence="1">The sequence shown here is derived from an EMBL/GenBank/DDBJ whole genome shotgun (WGS) entry which is preliminary data.</text>
</comment>
<dbReference type="GO" id="GO:0061343">
    <property type="term" value="P:cell adhesion involved in heart morphogenesis"/>
    <property type="evidence" value="ECO:0007669"/>
    <property type="project" value="TreeGrafter"/>
</dbReference>
<reference evidence="1 2" key="1">
    <citation type="submission" date="2019-05" db="EMBL/GenBank/DDBJ databases">
        <title>Another draft genome of Portunus trituberculatus and its Hox gene families provides insights of decapod evolution.</title>
        <authorList>
            <person name="Jeong J.-H."/>
            <person name="Song I."/>
            <person name="Kim S."/>
            <person name="Choi T."/>
            <person name="Kim D."/>
            <person name="Ryu S."/>
            <person name="Kim W."/>
        </authorList>
    </citation>
    <scope>NUCLEOTIDE SEQUENCE [LARGE SCALE GENOMIC DNA]</scope>
    <source>
        <tissue evidence="1">Muscle</tissue>
    </source>
</reference>
<sequence>MQGEGVAFCYKSSLNAVVLDTPLPAGLEAIMLKLVGDGTRGTLCVGYYRPPSQGTALVDYITTNFDRLMTTHHCDNVIIIGDLNPRGIQKSFDSLLTVHNLHNNVSFPTHGSGSILDPVIADLPPQEVCCYPLGPVRSSEHEAILTRITFKRTRDESSTRTLWQWEDADWEQLRRFLEATNWASLLQGDVDQQAKRLTEVLTGAQKQWVPHNQHRVRSSDHPWLGPQCRLASDNKYRLWRIYKRNTTQRNKDHHKDAAAHMEATQAWAMEQWVESRKRKLRGGHIGSKQWWDLVKDKQGEHITSTIPPLLKELLTSSKEKVN</sequence>
<dbReference type="Proteomes" id="UP000324222">
    <property type="component" value="Unassembled WGS sequence"/>
</dbReference>
<evidence type="ECO:0008006" key="3">
    <source>
        <dbReference type="Google" id="ProtNLM"/>
    </source>
</evidence>
<dbReference type="OrthoDB" id="6370583at2759"/>
<protein>
    <recommendedName>
        <fullName evidence="3">Endonuclease/exonuclease/phosphatase domain-containing protein</fullName>
    </recommendedName>
</protein>
<evidence type="ECO:0000313" key="1">
    <source>
        <dbReference type="EMBL" id="MPC81366.1"/>
    </source>
</evidence>
<dbReference type="InterPro" id="IPR036691">
    <property type="entry name" value="Endo/exonu/phosph_ase_sf"/>
</dbReference>
<dbReference type="PANTHER" id="PTHR33395:SF22">
    <property type="entry name" value="REVERSE TRANSCRIPTASE DOMAIN-CONTAINING PROTEIN"/>
    <property type="match status" value="1"/>
</dbReference>
<dbReference type="GO" id="GO:0007508">
    <property type="term" value="P:larval heart development"/>
    <property type="evidence" value="ECO:0007669"/>
    <property type="project" value="TreeGrafter"/>
</dbReference>
<dbReference type="GO" id="GO:0031012">
    <property type="term" value="C:extracellular matrix"/>
    <property type="evidence" value="ECO:0007669"/>
    <property type="project" value="TreeGrafter"/>
</dbReference>
<keyword evidence="2" id="KW-1185">Reference proteome</keyword>
<dbReference type="SUPFAM" id="SSF56219">
    <property type="entry name" value="DNase I-like"/>
    <property type="match status" value="1"/>
</dbReference>
<evidence type="ECO:0000313" key="2">
    <source>
        <dbReference type="Proteomes" id="UP000324222"/>
    </source>
</evidence>
<accession>A0A5B7IH57</accession>
<dbReference type="EMBL" id="VSRR010056745">
    <property type="protein sequence ID" value="MPC81366.1"/>
    <property type="molecule type" value="Genomic_DNA"/>
</dbReference>